<organism evidence="2 3">
    <name type="scientific">Intestinimonas massiliensis</name>
    <name type="common">ex Afouda et al. 2020</name>
    <dbReference type="NCBI Taxonomy" id="1673721"/>
    <lineage>
        <taxon>Bacteria</taxon>
        <taxon>Bacillati</taxon>
        <taxon>Bacillota</taxon>
        <taxon>Clostridia</taxon>
        <taxon>Eubacteriales</taxon>
        <taxon>Intestinimonas</taxon>
    </lineage>
</organism>
<evidence type="ECO:0000313" key="3">
    <source>
        <dbReference type="Proteomes" id="UP001204562"/>
    </source>
</evidence>
<dbReference type="Gene3D" id="3.10.129.10">
    <property type="entry name" value="Hotdog Thioesterase"/>
    <property type="match status" value="1"/>
</dbReference>
<protein>
    <submittedName>
        <fullName evidence="2">Hotdog fold thioesterase</fullName>
    </submittedName>
</protein>
<name>A0AAW5JV63_9FIRM</name>
<dbReference type="RefSeq" id="WP_256304392.1">
    <property type="nucleotide sequence ID" value="NZ_JANFYS010000024.1"/>
</dbReference>
<dbReference type="Pfam" id="PF03061">
    <property type="entry name" value="4HBT"/>
    <property type="match status" value="1"/>
</dbReference>
<dbReference type="Proteomes" id="UP001204562">
    <property type="component" value="Unassembled WGS sequence"/>
</dbReference>
<dbReference type="InterPro" id="IPR029069">
    <property type="entry name" value="HotDog_dom_sf"/>
</dbReference>
<dbReference type="CDD" id="cd03440">
    <property type="entry name" value="hot_dog"/>
    <property type="match status" value="1"/>
</dbReference>
<dbReference type="EMBL" id="JANFYS010000024">
    <property type="protein sequence ID" value="MCQ4771095.1"/>
    <property type="molecule type" value="Genomic_DNA"/>
</dbReference>
<dbReference type="AlphaFoldDB" id="A0AAW5JV63"/>
<dbReference type="InterPro" id="IPR006683">
    <property type="entry name" value="Thioestr_dom"/>
</dbReference>
<accession>A0AAW5JV63</accession>
<comment type="caution">
    <text evidence="2">The sequence shown here is derived from an EMBL/GenBank/DDBJ whole genome shotgun (WGS) entry which is preliminary data.</text>
</comment>
<gene>
    <name evidence="2" type="ORF">NE579_11570</name>
</gene>
<evidence type="ECO:0000259" key="1">
    <source>
        <dbReference type="Pfam" id="PF03061"/>
    </source>
</evidence>
<feature type="domain" description="Thioesterase" evidence="1">
    <location>
        <begin position="23"/>
        <end position="86"/>
    </location>
</feature>
<proteinExistence type="predicted"/>
<evidence type="ECO:0000313" key="2">
    <source>
        <dbReference type="EMBL" id="MCQ4771095.1"/>
    </source>
</evidence>
<sequence>MTSMIRVRMGAEDAHYGGNLVDGAHMLHLFGDVATELLIISDGDEGLFCAYDNVEFLAPVYAGDFIEAVGEITHMGNTSRKMVFEARKVAVPRPDISDSAADKLAEPVVVCRASGTCVVPKNKQRIAR</sequence>
<reference evidence="2" key="1">
    <citation type="submission" date="2022-06" db="EMBL/GenBank/DDBJ databases">
        <title>Isolation of gut microbiota from human fecal samples.</title>
        <authorList>
            <person name="Pamer E.G."/>
            <person name="Barat B."/>
            <person name="Waligurski E."/>
            <person name="Medina S."/>
            <person name="Paddock L."/>
            <person name="Mostad J."/>
        </authorList>
    </citation>
    <scope>NUCLEOTIDE SEQUENCE</scope>
    <source>
        <strain evidence="2">DFI.9.91</strain>
    </source>
</reference>
<dbReference type="SUPFAM" id="SSF54637">
    <property type="entry name" value="Thioesterase/thiol ester dehydrase-isomerase"/>
    <property type="match status" value="1"/>
</dbReference>